<name>A0A7S2TK82_9EUKA</name>
<organism evidence="2">
    <name type="scientific">Lotharella oceanica</name>
    <dbReference type="NCBI Taxonomy" id="641309"/>
    <lineage>
        <taxon>Eukaryota</taxon>
        <taxon>Sar</taxon>
        <taxon>Rhizaria</taxon>
        <taxon>Cercozoa</taxon>
        <taxon>Chlorarachniophyceae</taxon>
        <taxon>Lotharella</taxon>
    </lineage>
</organism>
<reference evidence="2" key="1">
    <citation type="submission" date="2021-01" db="EMBL/GenBank/DDBJ databases">
        <authorList>
            <person name="Corre E."/>
            <person name="Pelletier E."/>
            <person name="Niang G."/>
            <person name="Scheremetjew M."/>
            <person name="Finn R."/>
            <person name="Kale V."/>
            <person name="Holt S."/>
            <person name="Cochrane G."/>
            <person name="Meng A."/>
            <person name="Brown T."/>
            <person name="Cohen L."/>
        </authorList>
    </citation>
    <scope>NUCLEOTIDE SEQUENCE</scope>
    <source>
        <strain evidence="2">CCMP622</strain>
    </source>
</reference>
<dbReference type="SUPFAM" id="SSF51905">
    <property type="entry name" value="FAD/NAD(P)-binding domain"/>
    <property type="match status" value="1"/>
</dbReference>
<evidence type="ECO:0008006" key="3">
    <source>
        <dbReference type="Google" id="ProtNLM"/>
    </source>
</evidence>
<accession>A0A7S2TK82</accession>
<comment type="similarity">
    <text evidence="1">Belongs to the carotenoid/retinoid oxidoreductase family.</text>
</comment>
<sequence length="296" mass="31686">MVTGCPVRDIVLDAHGRAQGVRLDSGEVVTAKQAVVSNLTPFQTMVQLLPDAASRAQCEGSEMKEKKDLSAYCEHIRGADYTCGSFKINCALDKLPNFACLPNHEAGSPGPQHRGTIHFENHMREIEQASLEASRGIPTTRPVIEMTIPSSLDTTVAPPGQHVAQLFVQFAPYDVDPSLGVGWEDPGFKQEFVSRVFSIVEEFAPGFQDSILGVDALSPLDLEQVFGLHKGNIFHGALSLNQIGWARPAVGWSSHRTPVDSLYLCGAGNHPGGGVSGAPGRNCAAILLSDMGLAMK</sequence>
<dbReference type="EMBL" id="HBHP01005902">
    <property type="protein sequence ID" value="CAD9751351.1"/>
    <property type="molecule type" value="Transcribed_RNA"/>
</dbReference>
<proteinExistence type="inferred from homology"/>
<dbReference type="PANTHER" id="PTHR10668:SF103">
    <property type="entry name" value="PYRIDINE NUCLEOTIDE-DISULFIDE OXIDOREDUCTASE DOMAIN-CONTAINING PROTEIN 2"/>
    <property type="match status" value="1"/>
</dbReference>
<dbReference type="AlphaFoldDB" id="A0A7S2TK82"/>
<dbReference type="PANTHER" id="PTHR10668">
    <property type="entry name" value="PHYTOENE DEHYDROGENASE"/>
    <property type="match status" value="1"/>
</dbReference>
<gene>
    <name evidence="2" type="ORF">LSP00402_LOCUS3663</name>
</gene>
<evidence type="ECO:0000256" key="1">
    <source>
        <dbReference type="ARBA" id="ARBA00006046"/>
    </source>
</evidence>
<evidence type="ECO:0000313" key="2">
    <source>
        <dbReference type="EMBL" id="CAD9751351.1"/>
    </source>
</evidence>
<dbReference type="InterPro" id="IPR036188">
    <property type="entry name" value="FAD/NAD-bd_sf"/>
</dbReference>
<protein>
    <recommendedName>
        <fullName evidence="3">Amine oxidase domain-containing protein</fullName>
    </recommendedName>
</protein>